<protein>
    <recommendedName>
        <fullName evidence="8 9">tRNA-2-methylthio-N(6)-dimethylallyladenosine synthase</fullName>
        <ecNumber evidence="8 9">2.8.4.3</ecNumber>
    </recommendedName>
    <alternativeName>
        <fullName evidence="9">(Dimethylallyl)adenosine tRNA methylthiotransferase MiaB</fullName>
    </alternativeName>
    <alternativeName>
        <fullName evidence="9">tRNA-i(6)A37 methylthiotransferase</fullName>
    </alternativeName>
</protein>
<keyword evidence="9" id="KW-0819">tRNA processing</keyword>
<keyword evidence="14" id="KW-1185">Reference proteome</keyword>
<dbReference type="InterPro" id="IPR005839">
    <property type="entry name" value="Methylthiotransferase"/>
</dbReference>
<proteinExistence type="inferred from homology"/>
<dbReference type="InterPro" id="IPR020612">
    <property type="entry name" value="Methylthiotransferase_CS"/>
</dbReference>
<feature type="binding site" evidence="9">
    <location>
        <position position="13"/>
    </location>
    <ligand>
        <name>[4Fe-4S] cluster</name>
        <dbReference type="ChEBI" id="CHEBI:49883"/>
        <label>1</label>
    </ligand>
</feature>
<dbReference type="SUPFAM" id="SSF102114">
    <property type="entry name" value="Radical SAM enzymes"/>
    <property type="match status" value="1"/>
</dbReference>
<sequence>MSKEKVLIKTYGCQMNDRDSEAVEMDLIKSGYEITSEEKEADVIILNTCSVRDQAERKALGKVGSLKKLLRKQPNLQIGVIGCMAQSRADDIVDKHANVSFVAGTDQLHKIPSLIAASKKSETALIETGLSRDIMERLDNHPEGQTNASIAIMRGCNEYCTYCIVPFTRGQEKSRSIGSVIAEVKALAEKGVREVMYLGQNITAYGLIEARRDRTFDKEISPFAELLRETAKIEGIKRIRFTSPHARYFNDDLINTIAAEPKICRAIHFPLQSGSDRLLKVMRRRHTAAEFLSWINKMKARIEGITFSTDLIVGFPGETDEDFQATRDLCNEVDFDQQFIFRYSTRKNTPAAQMPNQLGEEIKIERNQILLQDLQERLIAKNEARVGTVEEIMVEGVSKRNDEKWAGRTTNYKIVIFDPQENIKVGDMINIKIERATQHSLYGSYLKHQD</sequence>
<dbReference type="Pfam" id="PF01938">
    <property type="entry name" value="TRAM"/>
    <property type="match status" value="1"/>
</dbReference>
<dbReference type="SFLD" id="SFLDG01082">
    <property type="entry name" value="B12-binding_domain_containing"/>
    <property type="match status" value="1"/>
</dbReference>
<comment type="catalytic activity">
    <reaction evidence="9">
        <text>N(6)-dimethylallyladenosine(37) in tRNA + (sulfur carrier)-SH + AH2 + 2 S-adenosyl-L-methionine = 2-methylsulfanyl-N(6)-dimethylallyladenosine(37) in tRNA + (sulfur carrier)-H + 5'-deoxyadenosine + L-methionine + A + S-adenosyl-L-homocysteine + 2 H(+)</text>
        <dbReference type="Rhea" id="RHEA:37067"/>
        <dbReference type="Rhea" id="RHEA-COMP:10375"/>
        <dbReference type="Rhea" id="RHEA-COMP:10376"/>
        <dbReference type="Rhea" id="RHEA-COMP:14737"/>
        <dbReference type="Rhea" id="RHEA-COMP:14739"/>
        <dbReference type="ChEBI" id="CHEBI:13193"/>
        <dbReference type="ChEBI" id="CHEBI:15378"/>
        <dbReference type="ChEBI" id="CHEBI:17319"/>
        <dbReference type="ChEBI" id="CHEBI:17499"/>
        <dbReference type="ChEBI" id="CHEBI:29917"/>
        <dbReference type="ChEBI" id="CHEBI:57844"/>
        <dbReference type="ChEBI" id="CHEBI:57856"/>
        <dbReference type="ChEBI" id="CHEBI:59789"/>
        <dbReference type="ChEBI" id="CHEBI:64428"/>
        <dbReference type="ChEBI" id="CHEBI:74415"/>
        <dbReference type="ChEBI" id="CHEBI:74417"/>
        <dbReference type="EC" id="2.8.4.3"/>
    </reaction>
</comment>
<evidence type="ECO:0000259" key="11">
    <source>
        <dbReference type="PROSITE" id="PS51449"/>
    </source>
</evidence>
<dbReference type="PROSITE" id="PS51449">
    <property type="entry name" value="MTTASE_N"/>
    <property type="match status" value="1"/>
</dbReference>
<organism evidence="13 14">
    <name type="scientific">Lentisphaera profundi</name>
    <dbReference type="NCBI Taxonomy" id="1658616"/>
    <lineage>
        <taxon>Bacteria</taxon>
        <taxon>Pseudomonadati</taxon>
        <taxon>Lentisphaerota</taxon>
        <taxon>Lentisphaeria</taxon>
        <taxon>Lentisphaerales</taxon>
        <taxon>Lentisphaeraceae</taxon>
        <taxon>Lentisphaera</taxon>
    </lineage>
</organism>
<reference evidence="13 14" key="1">
    <citation type="submission" date="2023-02" db="EMBL/GenBank/DDBJ databases">
        <title>Genome sequence of Lentisphaera profundi SAORIC-696.</title>
        <authorList>
            <person name="Kim e."/>
            <person name="Cho J.-C."/>
            <person name="Choi A."/>
            <person name="Kang I."/>
        </authorList>
    </citation>
    <scope>NUCLEOTIDE SEQUENCE [LARGE SCALE GENOMIC DNA]</scope>
    <source>
        <strain evidence="13 14">SAORIC-696</strain>
    </source>
</reference>
<comment type="subcellular location">
    <subcellularLocation>
        <location evidence="9">Cytoplasm</location>
    </subcellularLocation>
</comment>
<dbReference type="InterPro" id="IPR006463">
    <property type="entry name" value="MiaB_methiolase"/>
</dbReference>
<feature type="binding site" evidence="9">
    <location>
        <position position="160"/>
    </location>
    <ligand>
        <name>[4Fe-4S] cluster</name>
        <dbReference type="ChEBI" id="CHEBI:49883"/>
        <label>2</label>
        <note>4Fe-4S-S-AdoMet</note>
    </ligand>
</feature>
<evidence type="ECO:0000256" key="7">
    <source>
        <dbReference type="ARBA" id="ARBA00023014"/>
    </source>
</evidence>
<keyword evidence="3 9" id="KW-0808">Transferase</keyword>
<evidence type="ECO:0000256" key="1">
    <source>
        <dbReference type="ARBA" id="ARBA00003234"/>
    </source>
</evidence>
<dbReference type="EC" id="2.8.4.3" evidence="8 9"/>
<feature type="domain" description="Radical SAM core" evidence="12">
    <location>
        <begin position="142"/>
        <end position="380"/>
    </location>
</feature>
<dbReference type="HAMAP" id="MF_01864">
    <property type="entry name" value="tRNA_metthiotr_MiaB"/>
    <property type="match status" value="1"/>
</dbReference>
<evidence type="ECO:0000259" key="12">
    <source>
        <dbReference type="PROSITE" id="PS51918"/>
    </source>
</evidence>
<feature type="binding site" evidence="9">
    <location>
        <position position="83"/>
    </location>
    <ligand>
        <name>[4Fe-4S] cluster</name>
        <dbReference type="ChEBI" id="CHEBI:49883"/>
        <label>1</label>
    </ligand>
</feature>
<keyword evidence="7 9" id="KW-0411">Iron-sulfur</keyword>
<dbReference type="PANTHER" id="PTHR43020:SF2">
    <property type="entry name" value="MITOCHONDRIAL TRNA METHYLTHIOTRANSFERASE CDK5RAP1"/>
    <property type="match status" value="1"/>
</dbReference>
<dbReference type="Pfam" id="PF00919">
    <property type="entry name" value="UPF0004"/>
    <property type="match status" value="1"/>
</dbReference>
<comment type="function">
    <text evidence="1 9">Catalyzes the methylthiolation of N6-(dimethylallyl)adenosine (i(6)A), leading to the formation of 2-methylthio-N6-(dimethylallyl)adenosine (ms(2)i(6)A) at position 37 in tRNAs that read codons beginning with uridine.</text>
</comment>
<dbReference type="PANTHER" id="PTHR43020">
    <property type="entry name" value="CDK5 REGULATORY SUBUNIT-ASSOCIATED PROTEIN 1"/>
    <property type="match status" value="1"/>
</dbReference>
<dbReference type="NCBIfam" id="TIGR01574">
    <property type="entry name" value="miaB-methiolase"/>
    <property type="match status" value="1"/>
</dbReference>
<dbReference type="Gene3D" id="3.40.50.12160">
    <property type="entry name" value="Methylthiotransferase, N-terminal domain"/>
    <property type="match status" value="1"/>
</dbReference>
<comment type="cofactor">
    <cofactor evidence="9">
        <name>[4Fe-4S] cluster</name>
        <dbReference type="ChEBI" id="CHEBI:49883"/>
    </cofactor>
    <text evidence="9">Binds 2 [4Fe-4S] clusters. One cluster is coordinated with 3 cysteines and an exchangeable S-adenosyl-L-methionine.</text>
</comment>
<evidence type="ECO:0000256" key="6">
    <source>
        <dbReference type="ARBA" id="ARBA00023004"/>
    </source>
</evidence>
<dbReference type="Proteomes" id="UP001214250">
    <property type="component" value="Chromosome 2"/>
</dbReference>
<comment type="similarity">
    <text evidence="9">Belongs to the methylthiotransferase family. MiaB subfamily.</text>
</comment>
<feature type="binding site" evidence="9">
    <location>
        <position position="49"/>
    </location>
    <ligand>
        <name>[4Fe-4S] cluster</name>
        <dbReference type="ChEBI" id="CHEBI:49883"/>
        <label>1</label>
    </ligand>
</feature>
<evidence type="ECO:0000256" key="3">
    <source>
        <dbReference type="ARBA" id="ARBA00022679"/>
    </source>
</evidence>
<dbReference type="SMART" id="SM00729">
    <property type="entry name" value="Elp3"/>
    <property type="match status" value="1"/>
</dbReference>
<dbReference type="PROSITE" id="PS51918">
    <property type="entry name" value="RADICAL_SAM"/>
    <property type="match status" value="1"/>
</dbReference>
<evidence type="ECO:0000256" key="2">
    <source>
        <dbReference type="ARBA" id="ARBA00022485"/>
    </source>
</evidence>
<dbReference type="GO" id="GO:0035597">
    <property type="term" value="F:tRNA-2-methylthio-N(6)-dimethylallyladenosine(37) synthase activity"/>
    <property type="evidence" value="ECO:0007669"/>
    <property type="project" value="UniProtKB-EC"/>
</dbReference>
<evidence type="ECO:0000313" key="14">
    <source>
        <dbReference type="Proteomes" id="UP001214250"/>
    </source>
</evidence>
<comment type="subunit">
    <text evidence="9">Monomer.</text>
</comment>
<dbReference type="InterPro" id="IPR006638">
    <property type="entry name" value="Elp3/MiaA/NifB-like_rSAM"/>
</dbReference>
<gene>
    <name evidence="9 13" type="primary">miaB</name>
    <name evidence="13" type="ORF">PQO03_18520</name>
</gene>
<dbReference type="InterPro" id="IPR007197">
    <property type="entry name" value="rSAM"/>
</dbReference>
<keyword evidence="4 9" id="KW-0949">S-adenosyl-L-methionine</keyword>
<dbReference type="RefSeq" id="WP_274152450.1">
    <property type="nucleotide sequence ID" value="NZ_CP117812.1"/>
</dbReference>
<keyword evidence="2 9" id="KW-0004">4Fe-4S</keyword>
<name>A0ABY7VX27_9BACT</name>
<evidence type="ECO:0000256" key="4">
    <source>
        <dbReference type="ARBA" id="ARBA00022691"/>
    </source>
</evidence>
<feature type="binding site" evidence="9">
    <location>
        <position position="163"/>
    </location>
    <ligand>
        <name>[4Fe-4S] cluster</name>
        <dbReference type="ChEBI" id="CHEBI:49883"/>
        <label>2</label>
        <note>4Fe-4S-S-AdoMet</note>
    </ligand>
</feature>
<accession>A0ABY7VX27</accession>
<keyword evidence="9" id="KW-0963">Cytoplasm</keyword>
<dbReference type="InterPro" id="IPR038135">
    <property type="entry name" value="Methylthiotransferase_N_sf"/>
</dbReference>
<dbReference type="SFLD" id="SFLDS00029">
    <property type="entry name" value="Radical_SAM"/>
    <property type="match status" value="1"/>
</dbReference>
<keyword evidence="6 9" id="KW-0408">Iron</keyword>
<dbReference type="InterPro" id="IPR023404">
    <property type="entry name" value="rSAM_horseshoe"/>
</dbReference>
<dbReference type="CDD" id="cd01335">
    <property type="entry name" value="Radical_SAM"/>
    <property type="match status" value="1"/>
</dbReference>
<dbReference type="Gene3D" id="3.80.30.20">
    <property type="entry name" value="tm_1862 like domain"/>
    <property type="match status" value="1"/>
</dbReference>
<evidence type="ECO:0000313" key="13">
    <source>
        <dbReference type="EMBL" id="WDE97823.1"/>
    </source>
</evidence>
<dbReference type="InterPro" id="IPR058240">
    <property type="entry name" value="rSAM_sf"/>
</dbReference>
<dbReference type="NCBIfam" id="TIGR00089">
    <property type="entry name" value="MiaB/RimO family radical SAM methylthiotransferase"/>
    <property type="match status" value="1"/>
</dbReference>
<dbReference type="SFLD" id="SFLDF00273">
    <property type="entry name" value="(dimethylallyl)adenosine_tRNA"/>
    <property type="match status" value="1"/>
</dbReference>
<keyword evidence="5 9" id="KW-0479">Metal-binding</keyword>
<dbReference type="InterPro" id="IPR013848">
    <property type="entry name" value="Methylthiotransferase_N"/>
</dbReference>
<dbReference type="SFLD" id="SFLDG01061">
    <property type="entry name" value="methylthiotransferase"/>
    <property type="match status" value="1"/>
</dbReference>
<evidence type="ECO:0000256" key="5">
    <source>
        <dbReference type="ARBA" id="ARBA00022723"/>
    </source>
</evidence>
<evidence type="ECO:0000259" key="10">
    <source>
        <dbReference type="PROSITE" id="PS50926"/>
    </source>
</evidence>
<evidence type="ECO:0000256" key="8">
    <source>
        <dbReference type="ARBA" id="ARBA00033765"/>
    </source>
</evidence>
<feature type="domain" description="MTTase N-terminal" evidence="11">
    <location>
        <begin position="4"/>
        <end position="120"/>
    </location>
</feature>
<dbReference type="EMBL" id="CP117812">
    <property type="protein sequence ID" value="WDE97823.1"/>
    <property type="molecule type" value="Genomic_DNA"/>
</dbReference>
<feature type="domain" description="TRAM" evidence="10">
    <location>
        <begin position="383"/>
        <end position="447"/>
    </location>
</feature>
<evidence type="ECO:0000256" key="9">
    <source>
        <dbReference type="HAMAP-Rule" id="MF_01864"/>
    </source>
</evidence>
<dbReference type="PROSITE" id="PS50926">
    <property type="entry name" value="TRAM"/>
    <property type="match status" value="1"/>
</dbReference>
<dbReference type="InterPro" id="IPR002792">
    <property type="entry name" value="TRAM_dom"/>
</dbReference>
<dbReference type="PROSITE" id="PS01278">
    <property type="entry name" value="MTTASE_RADICAL"/>
    <property type="match status" value="1"/>
</dbReference>
<dbReference type="Pfam" id="PF04055">
    <property type="entry name" value="Radical_SAM"/>
    <property type="match status" value="1"/>
</dbReference>
<feature type="binding site" evidence="9">
    <location>
        <position position="156"/>
    </location>
    <ligand>
        <name>[4Fe-4S] cluster</name>
        <dbReference type="ChEBI" id="CHEBI:49883"/>
        <label>2</label>
        <note>4Fe-4S-S-AdoMet</note>
    </ligand>
</feature>